<sequence length="128" mass="14019">MGVVCVVTGLGGMVSAEGRHLLFLLGLRVPGYSTTQAFIRWKVSFCLLTGFQATHTRVDRSELPFRDSCSCFCKPNTGSCCAPARQLYLTALPPSVEQLKVATQLWLVELTLAMVITVRPIGSEGRRE</sequence>
<name>A0A401TPK5_CHIPU</name>
<protein>
    <submittedName>
        <fullName evidence="1">Uncharacterized protein</fullName>
    </submittedName>
</protein>
<organism evidence="1 2">
    <name type="scientific">Chiloscyllium punctatum</name>
    <name type="common">Brownbanded bambooshark</name>
    <name type="synonym">Hemiscyllium punctatum</name>
    <dbReference type="NCBI Taxonomy" id="137246"/>
    <lineage>
        <taxon>Eukaryota</taxon>
        <taxon>Metazoa</taxon>
        <taxon>Chordata</taxon>
        <taxon>Craniata</taxon>
        <taxon>Vertebrata</taxon>
        <taxon>Chondrichthyes</taxon>
        <taxon>Elasmobranchii</taxon>
        <taxon>Galeomorphii</taxon>
        <taxon>Galeoidea</taxon>
        <taxon>Orectolobiformes</taxon>
        <taxon>Hemiscylliidae</taxon>
        <taxon>Chiloscyllium</taxon>
    </lineage>
</organism>
<reference evidence="1 2" key="1">
    <citation type="journal article" date="2018" name="Nat. Ecol. Evol.">
        <title>Shark genomes provide insights into elasmobranch evolution and the origin of vertebrates.</title>
        <authorList>
            <person name="Hara Y"/>
            <person name="Yamaguchi K"/>
            <person name="Onimaru K"/>
            <person name="Kadota M"/>
            <person name="Koyanagi M"/>
            <person name="Keeley SD"/>
            <person name="Tatsumi K"/>
            <person name="Tanaka K"/>
            <person name="Motone F"/>
            <person name="Kageyama Y"/>
            <person name="Nozu R"/>
            <person name="Adachi N"/>
            <person name="Nishimura O"/>
            <person name="Nakagawa R"/>
            <person name="Tanegashima C"/>
            <person name="Kiyatake I"/>
            <person name="Matsumoto R"/>
            <person name="Murakumo K"/>
            <person name="Nishida K"/>
            <person name="Terakita A"/>
            <person name="Kuratani S"/>
            <person name="Sato K"/>
            <person name="Hyodo S Kuraku.S."/>
        </authorList>
    </citation>
    <scope>NUCLEOTIDE SEQUENCE [LARGE SCALE GENOMIC DNA]</scope>
</reference>
<dbReference type="EMBL" id="BEZZ01134576">
    <property type="protein sequence ID" value="GCC44553.1"/>
    <property type="molecule type" value="Genomic_DNA"/>
</dbReference>
<gene>
    <name evidence="1" type="ORF">chiPu_0028559</name>
</gene>
<comment type="caution">
    <text evidence="1">The sequence shown here is derived from an EMBL/GenBank/DDBJ whole genome shotgun (WGS) entry which is preliminary data.</text>
</comment>
<proteinExistence type="predicted"/>
<accession>A0A401TPK5</accession>
<evidence type="ECO:0000313" key="1">
    <source>
        <dbReference type="EMBL" id="GCC44553.1"/>
    </source>
</evidence>
<evidence type="ECO:0000313" key="2">
    <source>
        <dbReference type="Proteomes" id="UP000287033"/>
    </source>
</evidence>
<keyword evidence="2" id="KW-1185">Reference proteome</keyword>
<dbReference type="Proteomes" id="UP000287033">
    <property type="component" value="Unassembled WGS sequence"/>
</dbReference>
<dbReference type="AlphaFoldDB" id="A0A401TPK5"/>